<proteinExistence type="predicted"/>
<evidence type="ECO:0000313" key="2">
    <source>
        <dbReference type="WBParaSite" id="Pan_g20151.t1"/>
    </source>
</evidence>
<reference evidence="2" key="2">
    <citation type="submission" date="2020-10" db="UniProtKB">
        <authorList>
            <consortium name="WormBaseParasite"/>
        </authorList>
    </citation>
    <scope>IDENTIFICATION</scope>
</reference>
<accession>A0A7E4VH15</accession>
<dbReference type="AlphaFoldDB" id="A0A7E4VH15"/>
<evidence type="ECO:0000313" key="1">
    <source>
        <dbReference type="Proteomes" id="UP000492821"/>
    </source>
</evidence>
<name>A0A7E4VH15_PANRE</name>
<keyword evidence="1" id="KW-1185">Reference proteome</keyword>
<organism evidence="1 2">
    <name type="scientific">Panagrellus redivivus</name>
    <name type="common">Microworm</name>
    <dbReference type="NCBI Taxonomy" id="6233"/>
    <lineage>
        <taxon>Eukaryota</taxon>
        <taxon>Metazoa</taxon>
        <taxon>Ecdysozoa</taxon>
        <taxon>Nematoda</taxon>
        <taxon>Chromadorea</taxon>
        <taxon>Rhabditida</taxon>
        <taxon>Tylenchina</taxon>
        <taxon>Panagrolaimomorpha</taxon>
        <taxon>Panagrolaimoidea</taxon>
        <taxon>Panagrolaimidae</taxon>
        <taxon>Panagrellus</taxon>
    </lineage>
</organism>
<sequence>MPYPISKLPYGVRSRLTELATPAERYHLQVAAGSESICPPKLQLINYRHQQHSMDIHLDCSQFSESYVYSPNDLVSLTGQLLLTEKALQELPTTPHAQHILQPDVIFTFNITNICAMLKRVSKLASLETVVSLRACSPRDSPHTITIDFDEMITLLPQLDSVILGSYHSHTLLPDILKVLKKNLSLLEVNTYFPLSRYCSAAELKAFAKAQQPTYRVELQTTCITVTRSDVKRK</sequence>
<dbReference type="Proteomes" id="UP000492821">
    <property type="component" value="Unassembled WGS sequence"/>
</dbReference>
<dbReference type="WBParaSite" id="Pan_g20151.t1">
    <property type="protein sequence ID" value="Pan_g20151.t1"/>
    <property type="gene ID" value="Pan_g20151"/>
</dbReference>
<reference evidence="1" key="1">
    <citation type="journal article" date="2013" name="Genetics">
        <title>The draft genome and transcriptome of Panagrellus redivivus are shaped by the harsh demands of a free-living lifestyle.</title>
        <authorList>
            <person name="Srinivasan J."/>
            <person name="Dillman A.R."/>
            <person name="Macchietto M.G."/>
            <person name="Heikkinen L."/>
            <person name="Lakso M."/>
            <person name="Fracchia K.M."/>
            <person name="Antoshechkin I."/>
            <person name="Mortazavi A."/>
            <person name="Wong G."/>
            <person name="Sternberg P.W."/>
        </authorList>
    </citation>
    <scope>NUCLEOTIDE SEQUENCE [LARGE SCALE GENOMIC DNA]</scope>
    <source>
        <strain evidence="1">MT8872</strain>
    </source>
</reference>
<protein>
    <submittedName>
        <fullName evidence="2">Recep_L_domain domain-containing protein</fullName>
    </submittedName>
</protein>